<comment type="caution">
    <text evidence="1">The sequence shown here is derived from an EMBL/GenBank/DDBJ whole genome shotgun (WGS) entry which is preliminary data.</text>
</comment>
<gene>
    <name evidence="1" type="ORF">SE19_09040</name>
</gene>
<evidence type="ECO:0000313" key="2">
    <source>
        <dbReference type="Proteomes" id="UP000050515"/>
    </source>
</evidence>
<dbReference type="EMBL" id="LJCQ01000448">
    <property type="protein sequence ID" value="KPV43193.1"/>
    <property type="molecule type" value="Genomic_DNA"/>
</dbReference>
<dbReference type="Proteomes" id="UP000050515">
    <property type="component" value="Unassembled WGS sequence"/>
</dbReference>
<proteinExistence type="predicted"/>
<organism evidence="1 2">
    <name type="scientific">Acidiplasma aeolicum</name>
    <dbReference type="NCBI Taxonomy" id="507754"/>
    <lineage>
        <taxon>Archaea</taxon>
        <taxon>Methanobacteriati</taxon>
        <taxon>Thermoplasmatota</taxon>
        <taxon>Thermoplasmata</taxon>
        <taxon>Thermoplasmatales</taxon>
        <taxon>Ferroplasmaceae</taxon>
        <taxon>Acidiplasma</taxon>
    </lineage>
</organism>
<dbReference type="GeneID" id="84221425"/>
<name>A0A0P9D127_9ARCH</name>
<dbReference type="AlphaFoldDB" id="A0A0P9D127"/>
<dbReference type="PATRIC" id="fig|507754.4.peg.1350"/>
<sequence length="96" mass="11334">MKVHVNADSYIELSRNAYGKEHRIVLYRSSSLERRKSESFMKKMGKIILKVKKIIDSGNSDSLDKARAYLESENLNEKYCCYHLKSIRKEWISNYP</sequence>
<accession>A0A0P9D127</accession>
<dbReference type="RefSeq" id="WP_048102613.1">
    <property type="nucleotide sequence ID" value="NZ_LJCQ01000448.1"/>
</dbReference>
<evidence type="ECO:0000313" key="1">
    <source>
        <dbReference type="EMBL" id="KPV43193.1"/>
    </source>
</evidence>
<protein>
    <submittedName>
        <fullName evidence="1">Uncharacterized protein</fullName>
    </submittedName>
</protein>
<reference evidence="1 2" key="1">
    <citation type="submission" date="2015-09" db="EMBL/GenBank/DDBJ databases">
        <title>Draft genome sequence of Acidiplasma aeolicum DSM 18409.</title>
        <authorList>
            <person name="Hemp J."/>
        </authorList>
    </citation>
    <scope>NUCLEOTIDE SEQUENCE [LARGE SCALE GENOMIC DNA]</scope>
    <source>
        <strain evidence="1 2">V</strain>
    </source>
</reference>